<feature type="non-terminal residue" evidence="3">
    <location>
        <position position="101"/>
    </location>
</feature>
<feature type="domain" description="Thiolase N-terminal" evidence="2">
    <location>
        <begin position="31"/>
        <end position="91"/>
    </location>
</feature>
<dbReference type="Pfam" id="PF00108">
    <property type="entry name" value="Thiolase_N"/>
    <property type="match status" value="1"/>
</dbReference>
<sequence length="101" mass="10931">LQLNSAKTMKDRLRALAQLRPGQLVPEPAGAGEPRTGMSMGEHQALTTHKWGITRQAQDELAAASHRNLGAAYAAGYMDDLVTPFHGLARDNNLRPDSTPE</sequence>
<dbReference type="PANTHER" id="PTHR42689:SF1">
    <property type="entry name" value="ACETYL-COA ACYLTRANSFERASE FADA2 (3-KETOACYL-COA THIOLASE) (BETA-KETOTHIOLASE)-RELATED"/>
    <property type="match status" value="1"/>
</dbReference>
<keyword evidence="4" id="KW-1185">Reference proteome</keyword>
<evidence type="ECO:0000256" key="1">
    <source>
        <dbReference type="SAM" id="MobiDB-lite"/>
    </source>
</evidence>
<name>A0ABT3ECI4_STRAP</name>
<evidence type="ECO:0000313" key="4">
    <source>
        <dbReference type="Proteomes" id="UP001526076"/>
    </source>
</evidence>
<gene>
    <name evidence="3" type="ORF">OJ597_12130</name>
</gene>
<dbReference type="Proteomes" id="UP001526076">
    <property type="component" value="Unassembled WGS sequence"/>
</dbReference>
<comment type="caution">
    <text evidence="3">The sequence shown here is derived from an EMBL/GenBank/DDBJ whole genome shotgun (WGS) entry which is preliminary data.</text>
</comment>
<dbReference type="InterPro" id="IPR050521">
    <property type="entry name" value="3-ketoacyl-CoA_Thiolase"/>
</dbReference>
<evidence type="ECO:0000259" key="2">
    <source>
        <dbReference type="Pfam" id="PF00108"/>
    </source>
</evidence>
<reference evidence="3 4" key="1">
    <citation type="submission" date="2022-10" db="EMBL/GenBank/DDBJ databases">
        <title>Comparative genomic study of S. anginosus.</title>
        <authorList>
            <person name="Prasad A."/>
            <person name="Ene A."/>
            <person name="Jablonska S."/>
            <person name="Du J."/>
            <person name="Wolfe A.J."/>
            <person name="Putonti C."/>
        </authorList>
    </citation>
    <scope>NUCLEOTIDE SEQUENCE [LARGE SCALE GENOMIC DNA]</scope>
    <source>
        <strain evidence="3 4">UMB9231</strain>
    </source>
</reference>
<dbReference type="InterPro" id="IPR020616">
    <property type="entry name" value="Thiolase_N"/>
</dbReference>
<evidence type="ECO:0000313" key="3">
    <source>
        <dbReference type="EMBL" id="MCW1043120.1"/>
    </source>
</evidence>
<organism evidence="3 4">
    <name type="scientific">Streptococcus anginosus</name>
    <dbReference type="NCBI Taxonomy" id="1328"/>
    <lineage>
        <taxon>Bacteria</taxon>
        <taxon>Bacillati</taxon>
        <taxon>Bacillota</taxon>
        <taxon>Bacilli</taxon>
        <taxon>Lactobacillales</taxon>
        <taxon>Streptococcaceae</taxon>
        <taxon>Streptococcus</taxon>
        <taxon>Streptococcus anginosus group</taxon>
    </lineage>
</organism>
<dbReference type="InterPro" id="IPR016039">
    <property type="entry name" value="Thiolase-like"/>
</dbReference>
<dbReference type="EMBL" id="JAPAHU010000171">
    <property type="protein sequence ID" value="MCW1043120.1"/>
    <property type="molecule type" value="Genomic_DNA"/>
</dbReference>
<protein>
    <recommendedName>
        <fullName evidence="2">Thiolase N-terminal domain-containing protein</fullName>
    </recommendedName>
</protein>
<feature type="non-terminal residue" evidence="3">
    <location>
        <position position="1"/>
    </location>
</feature>
<dbReference type="Gene3D" id="3.40.47.10">
    <property type="match status" value="1"/>
</dbReference>
<proteinExistence type="predicted"/>
<feature type="region of interest" description="Disordered" evidence="1">
    <location>
        <begin position="20"/>
        <end position="39"/>
    </location>
</feature>
<accession>A0ABT3ECI4</accession>
<dbReference type="SUPFAM" id="SSF53901">
    <property type="entry name" value="Thiolase-like"/>
    <property type="match status" value="1"/>
</dbReference>
<dbReference type="PANTHER" id="PTHR42689">
    <property type="entry name" value="ACETYL-COA ACYLTRANSFERASE FADA2 (3-KETOACYL-COA THIOLASE) (BETA-KETOTHIOLASE)-RELATED"/>
    <property type="match status" value="1"/>
</dbReference>